<dbReference type="AlphaFoldDB" id="A0A6J5U4K0"/>
<organism evidence="3 4">
    <name type="scientific">Prunus armeniaca</name>
    <name type="common">Apricot</name>
    <name type="synonym">Armeniaca vulgaris</name>
    <dbReference type="NCBI Taxonomy" id="36596"/>
    <lineage>
        <taxon>Eukaryota</taxon>
        <taxon>Viridiplantae</taxon>
        <taxon>Streptophyta</taxon>
        <taxon>Embryophyta</taxon>
        <taxon>Tracheophyta</taxon>
        <taxon>Spermatophyta</taxon>
        <taxon>Magnoliopsida</taxon>
        <taxon>eudicotyledons</taxon>
        <taxon>Gunneridae</taxon>
        <taxon>Pentapetalae</taxon>
        <taxon>rosids</taxon>
        <taxon>fabids</taxon>
        <taxon>Rosales</taxon>
        <taxon>Rosaceae</taxon>
        <taxon>Amygdaloideae</taxon>
        <taxon>Amygdaleae</taxon>
        <taxon>Prunus</taxon>
    </lineage>
</organism>
<gene>
    <name evidence="3" type="ORF">CURHAP_LOCUS16389</name>
</gene>
<evidence type="ECO:0000259" key="2">
    <source>
        <dbReference type="SMART" id="SM00767"/>
    </source>
</evidence>
<feature type="compositionally biased region" description="Basic and acidic residues" evidence="1">
    <location>
        <begin position="188"/>
        <end position="213"/>
    </location>
</feature>
<dbReference type="SMART" id="SM00767">
    <property type="entry name" value="DCD"/>
    <property type="match status" value="1"/>
</dbReference>
<name>A0A6J5U4K0_PRUAR</name>
<reference evidence="3 4" key="1">
    <citation type="submission" date="2020-05" db="EMBL/GenBank/DDBJ databases">
        <authorList>
            <person name="Campoy J."/>
            <person name="Schneeberger K."/>
            <person name="Spophaly S."/>
        </authorList>
    </citation>
    <scope>NUCLEOTIDE SEQUENCE [LARGE SCALE GENOMIC DNA]</scope>
    <source>
        <strain evidence="3">PruArmRojPasFocal</strain>
    </source>
</reference>
<evidence type="ECO:0000313" key="3">
    <source>
        <dbReference type="EMBL" id="CAB4270324.1"/>
    </source>
</evidence>
<feature type="compositionally biased region" description="Basic and acidic residues" evidence="1">
    <location>
        <begin position="28"/>
        <end position="65"/>
    </location>
</feature>
<feature type="region of interest" description="Disordered" evidence="1">
    <location>
        <begin position="180"/>
        <end position="219"/>
    </location>
</feature>
<dbReference type="PANTHER" id="PTHR46444">
    <property type="entry name" value="DCD (DEVELOPMENT AND CELL DEATH) DOMAIN PROTEIN-RELATED"/>
    <property type="match status" value="1"/>
</dbReference>
<evidence type="ECO:0000256" key="1">
    <source>
        <dbReference type="SAM" id="MobiDB-lite"/>
    </source>
</evidence>
<evidence type="ECO:0000313" key="4">
    <source>
        <dbReference type="Proteomes" id="UP000507222"/>
    </source>
</evidence>
<feature type="region of interest" description="Disordered" evidence="1">
    <location>
        <begin position="1"/>
        <end position="65"/>
    </location>
</feature>
<accession>A0A6J5U4K0</accession>
<dbReference type="InterPro" id="IPR013989">
    <property type="entry name" value="Dev_and_cell_death_domain"/>
</dbReference>
<proteinExistence type="predicted"/>
<protein>
    <recommendedName>
        <fullName evidence="2">DCD domain-containing protein</fullName>
    </recommendedName>
</protein>
<dbReference type="EMBL" id="CAEKDK010000002">
    <property type="protein sequence ID" value="CAB4270324.1"/>
    <property type="molecule type" value="Genomic_DNA"/>
</dbReference>
<dbReference type="PANTHER" id="PTHR46444:SF3">
    <property type="entry name" value="DCD (DEVELOPMENT AND CELL DEATH) DOMAIN PROTEIN"/>
    <property type="match status" value="1"/>
</dbReference>
<sequence length="283" mass="32769">MNSKRKKQENITNGEHAEKSHQAQKNPGKIDKSEKSRQKQKGTEKRLGSDKSVKSQRNSEKHDEKREKLGGLIFMCSGKTKPDCFHCSIMGVSMAFVWGLQSILFRWTKTRAKSIWRGLPAQVRFNVEKDCLPLPEMRVFSRRQYKKTIMGKRSSKQNLQFDKKFTALFRPAQLHSTALATRSPAQAKVRDRGVHERARESLPHVHRDSHARDPYANGDARSYPVLAHERDQRVAYRDVASVRSSVAPIYQISGVCEYHRIRRQYNTTPIRILYAPWRGIARR</sequence>
<feature type="domain" description="DCD" evidence="2">
    <location>
        <begin position="67"/>
        <end position="171"/>
    </location>
</feature>
<dbReference type="Proteomes" id="UP000507222">
    <property type="component" value="Unassembled WGS sequence"/>
</dbReference>